<feature type="transmembrane region" description="Helical" evidence="6">
    <location>
        <begin position="420"/>
        <end position="439"/>
    </location>
</feature>
<dbReference type="GO" id="GO:0015205">
    <property type="term" value="F:nucleobase transmembrane transporter activity"/>
    <property type="evidence" value="ECO:0007669"/>
    <property type="project" value="TreeGrafter"/>
</dbReference>
<keyword evidence="4 6" id="KW-1133">Transmembrane helix</keyword>
<organism evidence="7 8">
    <name type="scientific">Podospora fimiseda</name>
    <dbReference type="NCBI Taxonomy" id="252190"/>
    <lineage>
        <taxon>Eukaryota</taxon>
        <taxon>Fungi</taxon>
        <taxon>Dikarya</taxon>
        <taxon>Ascomycota</taxon>
        <taxon>Pezizomycotina</taxon>
        <taxon>Sordariomycetes</taxon>
        <taxon>Sordariomycetidae</taxon>
        <taxon>Sordariales</taxon>
        <taxon>Podosporaceae</taxon>
        <taxon>Podospora</taxon>
    </lineage>
</organism>
<keyword evidence="3 6" id="KW-0812">Transmembrane</keyword>
<feature type="transmembrane region" description="Helical" evidence="6">
    <location>
        <begin position="84"/>
        <end position="106"/>
    </location>
</feature>
<feature type="transmembrane region" description="Helical" evidence="6">
    <location>
        <begin position="337"/>
        <end position="357"/>
    </location>
</feature>
<reference evidence="7" key="1">
    <citation type="journal article" date="2023" name="Mol. Phylogenet. Evol.">
        <title>Genome-scale phylogeny and comparative genomics of the fungal order Sordariales.</title>
        <authorList>
            <person name="Hensen N."/>
            <person name="Bonometti L."/>
            <person name="Westerberg I."/>
            <person name="Brannstrom I.O."/>
            <person name="Guillou S."/>
            <person name="Cros-Aarteil S."/>
            <person name="Calhoun S."/>
            <person name="Haridas S."/>
            <person name="Kuo A."/>
            <person name="Mondo S."/>
            <person name="Pangilinan J."/>
            <person name="Riley R."/>
            <person name="LaButti K."/>
            <person name="Andreopoulos B."/>
            <person name="Lipzen A."/>
            <person name="Chen C."/>
            <person name="Yan M."/>
            <person name="Daum C."/>
            <person name="Ng V."/>
            <person name="Clum A."/>
            <person name="Steindorff A."/>
            <person name="Ohm R.A."/>
            <person name="Martin F."/>
            <person name="Silar P."/>
            <person name="Natvig D.O."/>
            <person name="Lalanne C."/>
            <person name="Gautier V."/>
            <person name="Ament-Velasquez S.L."/>
            <person name="Kruys A."/>
            <person name="Hutchinson M.I."/>
            <person name="Powell A.J."/>
            <person name="Barry K."/>
            <person name="Miller A.N."/>
            <person name="Grigoriev I.V."/>
            <person name="Debuchy R."/>
            <person name="Gladieux P."/>
            <person name="Hiltunen Thoren M."/>
            <person name="Johannesson H."/>
        </authorList>
    </citation>
    <scope>NUCLEOTIDE SEQUENCE</scope>
    <source>
        <strain evidence="7">CBS 990.96</strain>
    </source>
</reference>
<reference evidence="7" key="2">
    <citation type="submission" date="2023-05" db="EMBL/GenBank/DDBJ databases">
        <authorList>
            <consortium name="Lawrence Berkeley National Laboratory"/>
            <person name="Steindorff A."/>
            <person name="Hensen N."/>
            <person name="Bonometti L."/>
            <person name="Westerberg I."/>
            <person name="Brannstrom I.O."/>
            <person name="Guillou S."/>
            <person name="Cros-Aarteil S."/>
            <person name="Calhoun S."/>
            <person name="Haridas S."/>
            <person name="Kuo A."/>
            <person name="Mondo S."/>
            <person name="Pangilinan J."/>
            <person name="Riley R."/>
            <person name="Labutti K."/>
            <person name="Andreopoulos B."/>
            <person name="Lipzen A."/>
            <person name="Chen C."/>
            <person name="Yanf M."/>
            <person name="Daum C."/>
            <person name="Ng V."/>
            <person name="Clum A."/>
            <person name="Ohm R."/>
            <person name="Martin F."/>
            <person name="Silar P."/>
            <person name="Natvig D."/>
            <person name="Lalanne C."/>
            <person name="Gautier V."/>
            <person name="Ament-Velasquez S.L."/>
            <person name="Kruys A."/>
            <person name="Hutchinson M.I."/>
            <person name="Powell A.J."/>
            <person name="Barry K."/>
            <person name="Miller A.N."/>
            <person name="Grigoriev I.V."/>
            <person name="Debuchy R."/>
            <person name="Gladieux P."/>
            <person name="Thoren M.H."/>
            <person name="Johannesson H."/>
        </authorList>
    </citation>
    <scope>NUCLEOTIDE SEQUENCE</scope>
    <source>
        <strain evidence="7">CBS 990.96</strain>
    </source>
</reference>
<sequence length="477" mass="52304">MDIQSFQSFPHRTYTCWSYFAYWATAGICVTSWSLVSSIIGIGLSAGEPCDAVLVGSFFAALLGFMAGQCGRHHYLGFMMMSRAAFGLWGSYFSITICVFESLIFFGIQAYYGGQAVVVVLNAIFPQFLRLKNTLPKSAGITTQALLGFLIYFSSSPCTGSKKNNDPGELVKPSVSLAKVDRIFAMLASISSVAGAYTGGSVRVSDWTRYRKTMNAPVVPLITTMPVTITIGVLVGILVTSAGNSMYGEIIWIPLLLLQRLQETQYTAACRTGTFFAGLGLLSSQVFVNVTQNGFQQGMDIAAFLPRYFDIKRGAILVCIIGIVIQPWRFLSQAATFLPVLNSFGVFIAPMTGILCTDYWIVRRQRLIVADLYQPHGVYWFTFGINWRAMLAFCLGFWPSMPGFICAFTGDPVAEGWARIYQLTYFVGLMLGGGLYYVICKVWPMPGARENVLLNDETIEDVSDGASASLEAGETLL</sequence>
<feature type="transmembrane region" description="Helical" evidence="6">
    <location>
        <begin position="180"/>
        <end position="198"/>
    </location>
</feature>
<evidence type="ECO:0000313" key="8">
    <source>
        <dbReference type="Proteomes" id="UP001301958"/>
    </source>
</evidence>
<feature type="transmembrane region" description="Helical" evidence="6">
    <location>
        <begin position="218"/>
        <end position="239"/>
    </location>
</feature>
<comment type="similarity">
    <text evidence="2">Belongs to the purine-cytosine permease (2.A.39) family.</text>
</comment>
<feature type="transmembrane region" description="Helical" evidence="6">
    <location>
        <begin position="378"/>
        <end position="400"/>
    </location>
</feature>
<name>A0AAN6YQ57_9PEZI</name>
<dbReference type="Proteomes" id="UP001301958">
    <property type="component" value="Unassembled WGS sequence"/>
</dbReference>
<protein>
    <submittedName>
        <fullName evidence="7">NCS1 family nucleobase:cation symporter-1</fullName>
    </submittedName>
</protein>
<dbReference type="Pfam" id="PF02133">
    <property type="entry name" value="Transp_cyt_pur"/>
    <property type="match status" value="2"/>
</dbReference>
<accession>A0AAN6YQ57</accession>
<dbReference type="InterPro" id="IPR045225">
    <property type="entry name" value="Uracil/uridine/allantoin_perm"/>
</dbReference>
<dbReference type="PANTHER" id="PTHR30618">
    <property type="entry name" value="NCS1 FAMILY PURINE/PYRIMIDINE TRANSPORTER"/>
    <property type="match status" value="1"/>
</dbReference>
<comment type="subcellular location">
    <subcellularLocation>
        <location evidence="1">Membrane</location>
        <topology evidence="1">Multi-pass membrane protein</topology>
    </subcellularLocation>
</comment>
<dbReference type="PANTHER" id="PTHR30618:SF15">
    <property type="entry name" value="NICOTINAMIDE RIBOSIDE TRANSPORTER 1-RELATED"/>
    <property type="match status" value="1"/>
</dbReference>
<feature type="transmembrane region" description="Helical" evidence="6">
    <location>
        <begin position="52"/>
        <end position="72"/>
    </location>
</feature>
<comment type="caution">
    <text evidence="7">The sequence shown here is derived from an EMBL/GenBank/DDBJ whole genome shotgun (WGS) entry which is preliminary data.</text>
</comment>
<evidence type="ECO:0000256" key="4">
    <source>
        <dbReference type="ARBA" id="ARBA00022989"/>
    </source>
</evidence>
<gene>
    <name evidence="7" type="ORF">QBC38DRAFT_513887</name>
</gene>
<evidence type="ECO:0000256" key="6">
    <source>
        <dbReference type="SAM" id="Phobius"/>
    </source>
</evidence>
<evidence type="ECO:0000256" key="1">
    <source>
        <dbReference type="ARBA" id="ARBA00004141"/>
    </source>
</evidence>
<keyword evidence="5 6" id="KW-0472">Membrane</keyword>
<dbReference type="InterPro" id="IPR001248">
    <property type="entry name" value="Pur-cyt_permease"/>
</dbReference>
<dbReference type="Gene3D" id="1.10.4160.10">
    <property type="entry name" value="Hydantoin permease"/>
    <property type="match status" value="2"/>
</dbReference>
<feature type="transmembrane region" description="Helical" evidence="6">
    <location>
        <begin position="314"/>
        <end position="331"/>
    </location>
</feature>
<proteinExistence type="inferred from homology"/>
<evidence type="ECO:0000256" key="3">
    <source>
        <dbReference type="ARBA" id="ARBA00022692"/>
    </source>
</evidence>
<evidence type="ECO:0000256" key="5">
    <source>
        <dbReference type="ARBA" id="ARBA00023136"/>
    </source>
</evidence>
<dbReference type="AlphaFoldDB" id="A0AAN6YQ57"/>
<dbReference type="EMBL" id="MU865644">
    <property type="protein sequence ID" value="KAK4220772.1"/>
    <property type="molecule type" value="Genomic_DNA"/>
</dbReference>
<keyword evidence="8" id="KW-1185">Reference proteome</keyword>
<evidence type="ECO:0000256" key="2">
    <source>
        <dbReference type="ARBA" id="ARBA00008974"/>
    </source>
</evidence>
<feature type="transmembrane region" description="Helical" evidence="6">
    <location>
        <begin position="20"/>
        <end position="46"/>
    </location>
</feature>
<dbReference type="GO" id="GO:0005886">
    <property type="term" value="C:plasma membrane"/>
    <property type="evidence" value="ECO:0007669"/>
    <property type="project" value="TreeGrafter"/>
</dbReference>
<evidence type="ECO:0000313" key="7">
    <source>
        <dbReference type="EMBL" id="KAK4220772.1"/>
    </source>
</evidence>